<gene>
    <name evidence="2" type="ORF">JQS30_02285</name>
</gene>
<name>A0A895XJ14_9ACTN</name>
<dbReference type="CDD" id="cd00761">
    <property type="entry name" value="Glyco_tranf_GTA_type"/>
    <property type="match status" value="1"/>
</dbReference>
<proteinExistence type="predicted"/>
<dbReference type="PANTHER" id="PTHR43685:SF11">
    <property type="entry name" value="GLYCOSYLTRANSFERASE TAGX-RELATED"/>
    <property type="match status" value="1"/>
</dbReference>
<dbReference type="SUPFAM" id="SSF53448">
    <property type="entry name" value="Nucleotide-diphospho-sugar transferases"/>
    <property type="match status" value="1"/>
</dbReference>
<evidence type="ECO:0000313" key="3">
    <source>
        <dbReference type="Proteomes" id="UP000662939"/>
    </source>
</evidence>
<keyword evidence="3" id="KW-1185">Reference proteome</keyword>
<feature type="domain" description="Glycosyltransferase 2-like" evidence="1">
    <location>
        <begin position="204"/>
        <end position="318"/>
    </location>
</feature>
<dbReference type="SUPFAM" id="SSF53756">
    <property type="entry name" value="UDP-Glycosyltransferase/glycogen phosphorylase"/>
    <property type="match status" value="1"/>
</dbReference>
<evidence type="ECO:0000313" key="2">
    <source>
        <dbReference type="EMBL" id="QSB05781.1"/>
    </source>
</evidence>
<organism evidence="2 3">
    <name type="scientific">Natronoglycomyces albus</name>
    <dbReference type="NCBI Taxonomy" id="2811108"/>
    <lineage>
        <taxon>Bacteria</taxon>
        <taxon>Bacillati</taxon>
        <taxon>Actinomycetota</taxon>
        <taxon>Actinomycetes</taxon>
        <taxon>Glycomycetales</taxon>
        <taxon>Glycomycetaceae</taxon>
        <taxon>Natronoglycomyces</taxon>
    </lineage>
</organism>
<dbReference type="KEGG" id="nav:JQS30_02285"/>
<reference evidence="2" key="1">
    <citation type="submission" date="2021-02" db="EMBL/GenBank/DDBJ databases">
        <title>Natronoglycomyces albus gen. nov., sp. nov, a haloalkaliphilic actinobacterium from a soda solonchak soil.</title>
        <authorList>
            <person name="Sorokin D.Y."/>
            <person name="Khijniak T.V."/>
            <person name="Zakharycheva A.P."/>
            <person name="Boueva O.V."/>
            <person name="Ariskina E.V."/>
            <person name="Hahnke R.L."/>
            <person name="Bunk B."/>
            <person name="Sproer C."/>
            <person name="Schumann P."/>
            <person name="Evtushenko L.I."/>
            <person name="Kublanov I.V."/>
        </authorList>
    </citation>
    <scope>NUCLEOTIDE SEQUENCE</scope>
    <source>
        <strain evidence="2">DSM 106290</strain>
    </source>
</reference>
<accession>A0A895XJ14</accession>
<dbReference type="PANTHER" id="PTHR43685">
    <property type="entry name" value="GLYCOSYLTRANSFERASE"/>
    <property type="match status" value="1"/>
</dbReference>
<dbReference type="InterPro" id="IPR001173">
    <property type="entry name" value="Glyco_trans_2-like"/>
</dbReference>
<dbReference type="Gene3D" id="3.40.50.2000">
    <property type="entry name" value="Glycogen Phosphorylase B"/>
    <property type="match status" value="1"/>
</dbReference>
<protein>
    <submittedName>
        <fullName evidence="2">Glycosyltransferase</fullName>
    </submittedName>
</protein>
<dbReference type="InterPro" id="IPR050834">
    <property type="entry name" value="Glycosyltransf_2"/>
</dbReference>
<sequence>MPTRALSYSAQLLDDYVATSRRRPGGTLLATYLRTRSPAALPLLRRAAEGATGTTAAEAEAVCAYAAAVALLDPATATVTSQSLRKGLVLYDQALQRLGPRRIPPRHQGIHAQAAWSLGEVDQLRHLLRRYRRVPEAIAASLRANLASPPLGDQEGEWMRLLSAASGLPGLSLRPEATCETGEETAFDRLRGPALEAVDGPLISVIVTCYRPNIGLLTAITSLVEQTWRNLEILVVDDASGDQYAPLLRRAEELDERVRLIRLDHNGGTYAARNTAFDLARGEFITGLDSDDWAHPARLHQCVQPLLEDASLVATVARAFMVTEDLTVARPGREPSTVSTASMMIRAARVLPRLGYFDQIRKAADTEFLRRLHVAFGNEAVRYLDRNWILMRQSDGSLSRDEFGPGWSHPARSAYKSAYQLWHSRIRDQAADPYLNRSPKPRPFAAPDHFLHRAQDRPRRHFEAVYALDWRPYGGPQKSTLEEIAALRAQGRSVAVLHMESWRHMTTQPRPLCEPIQRLINASEVTQLLPTDEATCDLLILRYPPILQFRATESSRIRARSMIILANQAPSENDGSDLRYVPEDCDAAAWDLFGVRPHWVPQGPAVRAALDGLTKLADIDMPGIIGEVQPHRDGPRGNIPILGRHSRDDWSKWPADAATLRRVYPVELDPTEDIDVRLMGGVSAVESILGEPVPTHWICYRRDETDVDSFLRQIDFYVYYPHPIQIEAFGRAILEALAAGCVTVLPPHFRDTFGDAALYRQPEHVRDTIWEYWRDRDAYLTQSRLAQRRVRERFSHESYRQLVSPYLPSLTTTRSQNPCELSRS</sequence>
<dbReference type="InterPro" id="IPR029044">
    <property type="entry name" value="Nucleotide-diphossugar_trans"/>
</dbReference>
<dbReference type="AlphaFoldDB" id="A0A895XJ14"/>
<evidence type="ECO:0000259" key="1">
    <source>
        <dbReference type="Pfam" id="PF00535"/>
    </source>
</evidence>
<dbReference type="RefSeq" id="WP_213171793.1">
    <property type="nucleotide sequence ID" value="NZ_CP070496.1"/>
</dbReference>
<dbReference type="Proteomes" id="UP000662939">
    <property type="component" value="Chromosome"/>
</dbReference>
<dbReference type="Gene3D" id="3.90.550.10">
    <property type="entry name" value="Spore Coat Polysaccharide Biosynthesis Protein SpsA, Chain A"/>
    <property type="match status" value="1"/>
</dbReference>
<dbReference type="EMBL" id="CP070496">
    <property type="protein sequence ID" value="QSB05781.1"/>
    <property type="molecule type" value="Genomic_DNA"/>
</dbReference>
<dbReference type="Pfam" id="PF00535">
    <property type="entry name" value="Glycos_transf_2"/>
    <property type="match status" value="1"/>
</dbReference>